<sequence>MSSKARSSAGTNVAKPPRRRKKKTMKPTPVPEPTSISSLPYDLLLSCITRIFRSYYPTLSLVSKNFRSIVASPELYQTRSRLGLTESCLYMCLRYPRVPDTYWFTLCRKPNRTITAIQVGNLFIPITSPNFTPAESTSIVAVGSEIYKIGGYMVSSSRVSVLDCRFHTWHQAPRMRVKRRSPTAGIVDGKIYVAGGCKDVNSSNWVEVFDPKTQTWGNVTNPGTETRSEA</sequence>
<feature type="region of interest" description="Disordered" evidence="1">
    <location>
        <begin position="1"/>
        <end position="33"/>
    </location>
</feature>
<dbReference type="InterPro" id="IPR006652">
    <property type="entry name" value="Kelch_1"/>
</dbReference>
<feature type="compositionally biased region" description="Polar residues" evidence="1">
    <location>
        <begin position="1"/>
        <end position="11"/>
    </location>
</feature>
<proteinExistence type="predicted"/>
<dbReference type="InterPro" id="IPR015915">
    <property type="entry name" value="Kelch-typ_b-propeller"/>
</dbReference>
<name>A0A1J3EEW3_NOCCA</name>
<feature type="domain" description="F-box" evidence="2">
    <location>
        <begin position="33"/>
        <end position="79"/>
    </location>
</feature>
<gene>
    <name evidence="3" type="ORF">LC_TR1072_c1_g1_i1_g.2817</name>
</gene>
<feature type="compositionally biased region" description="Basic residues" evidence="1">
    <location>
        <begin position="16"/>
        <end position="25"/>
    </location>
</feature>
<dbReference type="CDD" id="cd22152">
    <property type="entry name" value="F-box_AtAFR-like"/>
    <property type="match status" value="1"/>
</dbReference>
<dbReference type="EMBL" id="GEVK01024112">
    <property type="protein sequence ID" value="JAU28720.1"/>
    <property type="molecule type" value="Transcribed_RNA"/>
</dbReference>
<dbReference type="InterPro" id="IPR036047">
    <property type="entry name" value="F-box-like_dom_sf"/>
</dbReference>
<evidence type="ECO:0000256" key="1">
    <source>
        <dbReference type="SAM" id="MobiDB-lite"/>
    </source>
</evidence>
<dbReference type="InterPro" id="IPR050354">
    <property type="entry name" value="F-box/kelch-repeat_ARATH"/>
</dbReference>
<dbReference type="SUPFAM" id="SSF81383">
    <property type="entry name" value="F-box domain"/>
    <property type="match status" value="1"/>
</dbReference>
<dbReference type="PANTHER" id="PTHR24414">
    <property type="entry name" value="F-BOX/KELCH-REPEAT PROTEIN SKIP4"/>
    <property type="match status" value="1"/>
</dbReference>
<dbReference type="Pfam" id="PF25210">
    <property type="entry name" value="Kelch_FKB95"/>
    <property type="match status" value="1"/>
</dbReference>
<protein>
    <submittedName>
        <fullName evidence="3">F-box/kelch-repeat protein</fullName>
    </submittedName>
</protein>
<dbReference type="Pfam" id="PF00646">
    <property type="entry name" value="F-box"/>
    <property type="match status" value="1"/>
</dbReference>
<evidence type="ECO:0000313" key="3">
    <source>
        <dbReference type="EMBL" id="JAU28720.1"/>
    </source>
</evidence>
<dbReference type="SMART" id="SM00612">
    <property type="entry name" value="Kelch"/>
    <property type="match status" value="2"/>
</dbReference>
<dbReference type="PROSITE" id="PS50181">
    <property type="entry name" value="FBOX"/>
    <property type="match status" value="1"/>
</dbReference>
<reference evidence="3" key="1">
    <citation type="submission" date="2016-07" db="EMBL/GenBank/DDBJ databases">
        <title>De novo transcriptome assembly of four accessions of the metal hyperaccumulator plant Noccaea caerulescens.</title>
        <authorList>
            <person name="Blande D."/>
            <person name="Halimaa P."/>
            <person name="Tervahauta A.I."/>
            <person name="Aarts M.G."/>
            <person name="Karenlampi S.O."/>
        </authorList>
    </citation>
    <scope>NUCLEOTIDE SEQUENCE</scope>
</reference>
<dbReference type="InterPro" id="IPR057499">
    <property type="entry name" value="Kelch_FKB95"/>
</dbReference>
<organism evidence="3">
    <name type="scientific">Noccaea caerulescens</name>
    <name type="common">Alpine penny-cress</name>
    <name type="synonym">Thlaspi caerulescens</name>
    <dbReference type="NCBI Taxonomy" id="107243"/>
    <lineage>
        <taxon>Eukaryota</taxon>
        <taxon>Viridiplantae</taxon>
        <taxon>Streptophyta</taxon>
        <taxon>Embryophyta</taxon>
        <taxon>Tracheophyta</taxon>
        <taxon>Spermatophyta</taxon>
        <taxon>Magnoliopsida</taxon>
        <taxon>eudicotyledons</taxon>
        <taxon>Gunneridae</taxon>
        <taxon>Pentapetalae</taxon>
        <taxon>rosids</taxon>
        <taxon>malvids</taxon>
        <taxon>Brassicales</taxon>
        <taxon>Brassicaceae</taxon>
        <taxon>Coluteocarpeae</taxon>
        <taxon>Noccaea</taxon>
    </lineage>
</organism>
<dbReference type="SUPFAM" id="SSF117281">
    <property type="entry name" value="Kelch motif"/>
    <property type="match status" value="1"/>
</dbReference>
<dbReference type="InterPro" id="IPR001810">
    <property type="entry name" value="F-box_dom"/>
</dbReference>
<dbReference type="AlphaFoldDB" id="A0A1J3EEW3"/>
<evidence type="ECO:0000259" key="2">
    <source>
        <dbReference type="PROSITE" id="PS50181"/>
    </source>
</evidence>
<dbReference type="Gene3D" id="2.120.10.80">
    <property type="entry name" value="Kelch-type beta propeller"/>
    <property type="match status" value="1"/>
</dbReference>
<dbReference type="PANTHER" id="PTHR24414:SF95">
    <property type="entry name" value="F-BOX DOMAIN-CONTAINING PROTEIN"/>
    <property type="match status" value="1"/>
</dbReference>
<dbReference type="SMART" id="SM00256">
    <property type="entry name" value="FBOX"/>
    <property type="match status" value="1"/>
</dbReference>
<accession>A0A1J3EEW3</accession>